<reference evidence="3" key="1">
    <citation type="submission" date="2021-12" db="EMBL/GenBank/DDBJ databases">
        <title>Enterovibrio ZSDZ35 sp. nov. and Enterovibrio ZSDZ42 sp. nov., isolated from coastal seawater in Qingdao.</title>
        <authorList>
            <person name="Zhang P."/>
        </authorList>
    </citation>
    <scope>NUCLEOTIDE SEQUENCE</scope>
    <source>
        <strain evidence="3">ZSDZ42</strain>
    </source>
</reference>
<feature type="domain" description="UmuC" evidence="2">
    <location>
        <begin position="24"/>
        <end position="115"/>
    </location>
</feature>
<accession>A0ABT5R529</accession>
<dbReference type="InterPro" id="IPR043502">
    <property type="entry name" value="DNA/RNA_pol_sf"/>
</dbReference>
<dbReference type="Proteomes" id="UP001149400">
    <property type="component" value="Unassembled WGS sequence"/>
</dbReference>
<sequence length="468" mass="52687">MMLWISFYFPALLLNTLERDNGSTLPLIILSGSNGSVCQANQSAFEHGITLGNDLGTASALCHTLHVVNYDGKNEAERLLQLASVLYQVNADIVLYPPNGLLMKVSPMLKLYGSLDHYWHTLLPLLTNENVTFHFALSPYPEAALKLAQAKSDKGFLTPESTQSALDALNVRQLGFTDKQAVQFERMGLRQAKQLFALPISSLGQRFGKSVPEQLRALTQTQTAKQTFYTPPEHFQQSIELLHEIANSQTLCFPLQRMLKEMEKFLDAREAVVPNVMLIFTQREKDDKTLTLSAAAPESRANRWMPLLQLHLEKLTLDAPVTHIRLEASTLLPKQSPTQDLFAGKRGQLTSGELISLMQAKAGKQAVYSLTLKNDHRPEHAFCRQPPLHACEQTLPTHLPSRPSLLHMSPRPLLARPETLTGPERISGGWWDKTPIQRDYFIARNQQGQWCWVFRTATGEWFEHGLFC</sequence>
<evidence type="ECO:0000313" key="4">
    <source>
        <dbReference type="Proteomes" id="UP001149400"/>
    </source>
</evidence>
<dbReference type="PANTHER" id="PTHR35369:SF2">
    <property type="entry name" value="BLR3025 PROTEIN"/>
    <property type="match status" value="1"/>
</dbReference>
<dbReference type="EMBL" id="JAJUBC010000027">
    <property type="protein sequence ID" value="MDD1795285.1"/>
    <property type="molecule type" value="Genomic_DNA"/>
</dbReference>
<dbReference type="Pfam" id="PF00817">
    <property type="entry name" value="IMS"/>
    <property type="match status" value="1"/>
</dbReference>
<dbReference type="InterPro" id="IPR050356">
    <property type="entry name" value="SulA_CellDiv_inhibitor"/>
</dbReference>
<dbReference type="SUPFAM" id="SSF56672">
    <property type="entry name" value="DNA/RNA polymerases"/>
    <property type="match status" value="1"/>
</dbReference>
<gene>
    <name evidence="3" type="ORF">LRP50_19320</name>
</gene>
<proteinExistence type="predicted"/>
<evidence type="ECO:0000256" key="1">
    <source>
        <dbReference type="ARBA" id="ARBA00022763"/>
    </source>
</evidence>
<dbReference type="PANTHER" id="PTHR35369">
    <property type="entry name" value="BLR3025 PROTEIN-RELATED"/>
    <property type="match status" value="1"/>
</dbReference>
<evidence type="ECO:0000313" key="3">
    <source>
        <dbReference type="EMBL" id="MDD1795285.1"/>
    </source>
</evidence>
<dbReference type="InterPro" id="IPR001126">
    <property type="entry name" value="UmuC"/>
</dbReference>
<protein>
    <submittedName>
        <fullName evidence="3">DNA polymerase Y family protein</fullName>
    </submittedName>
</protein>
<evidence type="ECO:0000259" key="2">
    <source>
        <dbReference type="Pfam" id="PF00817"/>
    </source>
</evidence>
<comment type="caution">
    <text evidence="3">The sequence shown here is derived from an EMBL/GenBank/DDBJ whole genome shotgun (WGS) entry which is preliminary data.</text>
</comment>
<name>A0ABT5R529_9GAMM</name>
<dbReference type="CDD" id="cd03468">
    <property type="entry name" value="PolY_like"/>
    <property type="match status" value="1"/>
</dbReference>
<keyword evidence="4" id="KW-1185">Reference proteome</keyword>
<dbReference type="RefSeq" id="WP_274166090.1">
    <property type="nucleotide sequence ID" value="NZ_JAJUBC010000027.1"/>
</dbReference>
<organism evidence="3 4">
    <name type="scientific">Enterovibrio gelatinilyticus</name>
    <dbReference type="NCBI Taxonomy" id="2899819"/>
    <lineage>
        <taxon>Bacteria</taxon>
        <taxon>Pseudomonadati</taxon>
        <taxon>Pseudomonadota</taxon>
        <taxon>Gammaproteobacteria</taxon>
        <taxon>Vibrionales</taxon>
        <taxon>Vibrionaceae</taxon>
        <taxon>Enterovibrio</taxon>
    </lineage>
</organism>
<keyword evidence="1" id="KW-0227">DNA damage</keyword>